<evidence type="ECO:0000256" key="4">
    <source>
        <dbReference type="ARBA" id="ARBA00022448"/>
    </source>
</evidence>
<dbReference type="Proteomes" id="UP000823757">
    <property type="component" value="Unassembled WGS sequence"/>
</dbReference>
<evidence type="ECO:0000256" key="2">
    <source>
        <dbReference type="ARBA" id="ARBA00004184"/>
    </source>
</evidence>
<comment type="caution">
    <text evidence="10">The sequence shown here is derived from an EMBL/GenBank/DDBJ whole genome shotgun (WGS) entry which is preliminary data.</text>
</comment>
<dbReference type="InterPro" id="IPR036771">
    <property type="entry name" value="ATPsynth_dsu/esu_N"/>
</dbReference>
<proteinExistence type="inferred from homology"/>
<comment type="similarity">
    <text evidence="3">Belongs to the ATPase epsilon chain family.</text>
</comment>
<keyword evidence="6" id="KW-0472">Membrane</keyword>
<dbReference type="Pfam" id="PF02823">
    <property type="entry name" value="ATP-synt_DE_N"/>
    <property type="match status" value="1"/>
</dbReference>
<dbReference type="SUPFAM" id="SSF51344">
    <property type="entry name" value="Epsilon subunit of F1F0-ATP synthase N-terminal domain"/>
    <property type="match status" value="1"/>
</dbReference>
<keyword evidence="4" id="KW-0813">Transport</keyword>
<dbReference type="EMBL" id="JADIMD010000043">
    <property type="protein sequence ID" value="MBO8474273.1"/>
    <property type="molecule type" value="Genomic_DNA"/>
</dbReference>
<dbReference type="InterPro" id="IPR020546">
    <property type="entry name" value="ATP_synth_F1_dsu/esu_N"/>
</dbReference>
<comment type="function">
    <text evidence="1">Produces ATP from ADP in the presence of a proton gradient across the membrane.</text>
</comment>
<gene>
    <name evidence="10" type="ORF">IAB91_03150</name>
</gene>
<dbReference type="GO" id="GO:0012505">
    <property type="term" value="C:endomembrane system"/>
    <property type="evidence" value="ECO:0007669"/>
    <property type="project" value="UniProtKB-SubCell"/>
</dbReference>
<dbReference type="GO" id="GO:0046933">
    <property type="term" value="F:proton-transporting ATP synthase activity, rotational mechanism"/>
    <property type="evidence" value="ECO:0007669"/>
    <property type="project" value="InterPro"/>
</dbReference>
<dbReference type="Gene3D" id="2.60.15.10">
    <property type="entry name" value="F0F1 ATP synthase delta/epsilon subunit, N-terminal"/>
    <property type="match status" value="1"/>
</dbReference>
<dbReference type="PANTHER" id="PTHR13822">
    <property type="entry name" value="ATP SYNTHASE DELTA/EPSILON CHAIN"/>
    <property type="match status" value="1"/>
</dbReference>
<protein>
    <submittedName>
        <fullName evidence="10">F0F1 ATP synthase subunit epsilon</fullName>
    </submittedName>
</protein>
<evidence type="ECO:0000313" key="10">
    <source>
        <dbReference type="EMBL" id="MBO8474273.1"/>
    </source>
</evidence>
<dbReference type="AlphaFoldDB" id="A0A9D9NIG9"/>
<dbReference type="InterPro" id="IPR001469">
    <property type="entry name" value="ATP_synth_F1_dsu/esu"/>
</dbReference>
<evidence type="ECO:0000256" key="3">
    <source>
        <dbReference type="ARBA" id="ARBA00005712"/>
    </source>
</evidence>
<organism evidence="10 11">
    <name type="scientific">Candidatus Cryptobacteroides faecigallinarum</name>
    <dbReference type="NCBI Taxonomy" id="2840763"/>
    <lineage>
        <taxon>Bacteria</taxon>
        <taxon>Pseudomonadati</taxon>
        <taxon>Bacteroidota</taxon>
        <taxon>Bacteroidia</taxon>
        <taxon>Bacteroidales</taxon>
        <taxon>Candidatus Cryptobacteroides</taxon>
    </lineage>
</organism>
<dbReference type="CDD" id="cd12152">
    <property type="entry name" value="F1-ATPase_delta"/>
    <property type="match status" value="1"/>
</dbReference>
<evidence type="ECO:0000256" key="7">
    <source>
        <dbReference type="ARBA" id="ARBA00023196"/>
    </source>
</evidence>
<evidence type="ECO:0000313" key="11">
    <source>
        <dbReference type="Proteomes" id="UP000823757"/>
    </source>
</evidence>
<accession>A0A9D9NIG9</accession>
<dbReference type="PANTHER" id="PTHR13822:SF10">
    <property type="entry name" value="ATP SYNTHASE EPSILON CHAIN, CHLOROPLASTIC"/>
    <property type="match status" value="1"/>
</dbReference>
<evidence type="ECO:0000256" key="6">
    <source>
        <dbReference type="ARBA" id="ARBA00023136"/>
    </source>
</evidence>
<evidence type="ECO:0000256" key="5">
    <source>
        <dbReference type="ARBA" id="ARBA00023065"/>
    </source>
</evidence>
<evidence type="ECO:0000259" key="9">
    <source>
        <dbReference type="Pfam" id="PF02823"/>
    </source>
</evidence>
<evidence type="ECO:0000256" key="8">
    <source>
        <dbReference type="ARBA" id="ARBA00023310"/>
    </source>
</evidence>
<feature type="domain" description="ATP synthase F1 complex delta/epsilon subunit N-terminal" evidence="9">
    <location>
        <begin position="1"/>
        <end position="76"/>
    </location>
</feature>
<comment type="subcellular location">
    <subcellularLocation>
        <location evidence="2">Endomembrane system</location>
        <topology evidence="2">Peripheral membrane protein</topology>
    </subcellularLocation>
</comment>
<keyword evidence="8" id="KW-0066">ATP synthesis</keyword>
<reference evidence="10" key="2">
    <citation type="journal article" date="2021" name="PeerJ">
        <title>Extensive microbial diversity within the chicken gut microbiome revealed by metagenomics and culture.</title>
        <authorList>
            <person name="Gilroy R."/>
            <person name="Ravi A."/>
            <person name="Getino M."/>
            <person name="Pursley I."/>
            <person name="Horton D.L."/>
            <person name="Alikhan N.F."/>
            <person name="Baker D."/>
            <person name="Gharbi K."/>
            <person name="Hall N."/>
            <person name="Watson M."/>
            <person name="Adriaenssens E.M."/>
            <person name="Foster-Nyarko E."/>
            <person name="Jarju S."/>
            <person name="Secka A."/>
            <person name="Antonio M."/>
            <person name="Oren A."/>
            <person name="Chaudhuri R.R."/>
            <person name="La Ragione R."/>
            <person name="Hildebrand F."/>
            <person name="Pallen M.J."/>
        </authorList>
    </citation>
    <scope>NUCLEOTIDE SEQUENCE</scope>
    <source>
        <strain evidence="10">B1-13419</strain>
    </source>
</reference>
<keyword evidence="7" id="KW-0139">CF(1)</keyword>
<keyword evidence="5" id="KW-0406">Ion transport</keyword>
<sequence length="84" mass="8855">MKLVIVSPTRTLCSTETDEVTFPGSAGRFTVLTGHAPLLSSLSAGEITYTSGKDRTVIAVKSGVVRVKDDNIEACVVTAEGDKR</sequence>
<name>A0A9D9NIG9_9BACT</name>
<reference evidence="10" key="1">
    <citation type="submission" date="2020-10" db="EMBL/GenBank/DDBJ databases">
        <authorList>
            <person name="Gilroy R."/>
        </authorList>
    </citation>
    <scope>NUCLEOTIDE SEQUENCE</scope>
    <source>
        <strain evidence="10">B1-13419</strain>
    </source>
</reference>
<evidence type="ECO:0000256" key="1">
    <source>
        <dbReference type="ARBA" id="ARBA00003543"/>
    </source>
</evidence>
<dbReference type="GO" id="GO:0045259">
    <property type="term" value="C:proton-transporting ATP synthase complex"/>
    <property type="evidence" value="ECO:0007669"/>
    <property type="project" value="UniProtKB-KW"/>
</dbReference>